<dbReference type="Pfam" id="PF13620">
    <property type="entry name" value="CarboxypepD_reg"/>
    <property type="match status" value="1"/>
</dbReference>
<dbReference type="EMBL" id="BAABGY010000012">
    <property type="protein sequence ID" value="GAA4340011.1"/>
    <property type="molecule type" value="Genomic_DNA"/>
</dbReference>
<evidence type="ECO:0000259" key="12">
    <source>
        <dbReference type="Pfam" id="PF00593"/>
    </source>
</evidence>
<keyword evidence="4 10" id="KW-0812">Transmembrane</keyword>
<evidence type="ECO:0000256" key="1">
    <source>
        <dbReference type="ARBA" id="ARBA00004571"/>
    </source>
</evidence>
<comment type="caution">
    <text evidence="14">The sequence shown here is derived from an EMBL/GenBank/DDBJ whole genome shotgun (WGS) entry which is preliminary data.</text>
</comment>
<evidence type="ECO:0000256" key="2">
    <source>
        <dbReference type="ARBA" id="ARBA00022448"/>
    </source>
</evidence>
<dbReference type="PANTHER" id="PTHR30069">
    <property type="entry name" value="TONB-DEPENDENT OUTER MEMBRANE RECEPTOR"/>
    <property type="match status" value="1"/>
</dbReference>
<reference evidence="15" key="1">
    <citation type="journal article" date="2019" name="Int. J. Syst. Evol. Microbiol.">
        <title>The Global Catalogue of Microorganisms (GCM) 10K type strain sequencing project: providing services to taxonomists for standard genome sequencing and annotation.</title>
        <authorList>
            <consortium name="The Broad Institute Genomics Platform"/>
            <consortium name="The Broad Institute Genome Sequencing Center for Infectious Disease"/>
            <person name="Wu L."/>
            <person name="Ma J."/>
        </authorList>
    </citation>
    <scope>NUCLEOTIDE SEQUENCE [LARGE SCALE GENOMIC DNA]</scope>
    <source>
        <strain evidence="15">JCM 17919</strain>
    </source>
</reference>
<dbReference type="InterPro" id="IPR037066">
    <property type="entry name" value="Plug_dom_sf"/>
</dbReference>
<keyword evidence="2 10" id="KW-0813">Transport</keyword>
<evidence type="ECO:0000313" key="14">
    <source>
        <dbReference type="EMBL" id="GAA4340011.1"/>
    </source>
</evidence>
<keyword evidence="3 10" id="KW-1134">Transmembrane beta strand</keyword>
<protein>
    <submittedName>
        <fullName evidence="14">TonB-dependent receptor</fullName>
    </submittedName>
</protein>
<evidence type="ECO:0000256" key="8">
    <source>
        <dbReference type="ARBA" id="ARBA00023170"/>
    </source>
</evidence>
<evidence type="ECO:0000256" key="4">
    <source>
        <dbReference type="ARBA" id="ARBA00022692"/>
    </source>
</evidence>
<keyword evidence="6 11" id="KW-0798">TonB box</keyword>
<evidence type="ECO:0000259" key="13">
    <source>
        <dbReference type="Pfam" id="PF07715"/>
    </source>
</evidence>
<dbReference type="InterPro" id="IPR000531">
    <property type="entry name" value="Beta-barrel_TonB"/>
</dbReference>
<organism evidence="14 15">
    <name type="scientific">Flaviaesturariibacter amylovorans</name>
    <dbReference type="NCBI Taxonomy" id="1084520"/>
    <lineage>
        <taxon>Bacteria</taxon>
        <taxon>Pseudomonadati</taxon>
        <taxon>Bacteroidota</taxon>
        <taxon>Chitinophagia</taxon>
        <taxon>Chitinophagales</taxon>
        <taxon>Chitinophagaceae</taxon>
        <taxon>Flaviaestuariibacter</taxon>
    </lineage>
</organism>
<dbReference type="SUPFAM" id="SSF56935">
    <property type="entry name" value="Porins"/>
    <property type="match status" value="1"/>
</dbReference>
<sequence>MRPLLFSFLLFCASGLRAQECRVEGYVHTADGPLAGATVTLRGTRVTVVTDSSGHFLGPLLACNEYQLEVSHAGYEPVGKRVRFSAPLRLQLEPRGGGLDEVVVSGTLKPVHRLESPVAVEVYSPQFFRKNPAPSLFESLQQVNGVRPQVNCSVCNTGDIHINGLEGPYTMVTIDGMPIVSSLSSVYGLFGIPTQLMEKMELIKGPASGLYGSEAVGGLINVITKDPAKAPKLALTAMSTSWLEHSLDAGARLRAGKAQGLIGLHYYHYQNPVDNNGDGFTDVTLQHRVSLFNKWKFARRQGRVATLAARYYYEDRWGGQMNWKRAFRGGDSVYGESIYTSRWELIGRYQLPVPGQVFFAFSATGHDQDAAYGQTPFLGDQRILFGQLTWQKELGRSHQLLAGAVARHTYYDDNSPATFDASGNRNRPERTFLPGLLVQDEWRVGARHQLLLGFRADHHPAHGVIGTPRLAWKWALPHNQVLRVNAGTGFRVVSIFTEEHAALTGSRTVEIRGKLKPESSYNANLNYILPFGRPGRQFSLDASAWFTWFRNRIQPDYDTDPNKIIYANLDGQALSRGVSLSLEGNLRQRLKGSVGVTFQEVSVTARADDGKLRTVRPVLTERFSGNWTISYTLPAAGLTFDYTGNVYGPMRLPLLSPLDPRQPYSPVWSIQNLQVTKWVSAQLEVFGGVKNLLNWTPDRGNPFLIARAQDPFDKKVQYDAAGAVVPTTENPYALTFDPAYVYGPNQGRRVFVGVRMKLD</sequence>
<dbReference type="SUPFAM" id="SSF49464">
    <property type="entry name" value="Carboxypeptidase regulatory domain-like"/>
    <property type="match status" value="1"/>
</dbReference>
<feature type="domain" description="TonB-dependent receptor plug" evidence="13">
    <location>
        <begin position="115"/>
        <end position="218"/>
    </location>
</feature>
<dbReference type="Gene3D" id="2.40.170.20">
    <property type="entry name" value="TonB-dependent receptor, beta-barrel domain"/>
    <property type="match status" value="1"/>
</dbReference>
<dbReference type="InterPro" id="IPR039426">
    <property type="entry name" value="TonB-dep_rcpt-like"/>
</dbReference>
<dbReference type="InterPro" id="IPR036942">
    <property type="entry name" value="Beta-barrel_TonB_sf"/>
</dbReference>
<dbReference type="InterPro" id="IPR012910">
    <property type="entry name" value="Plug_dom"/>
</dbReference>
<evidence type="ECO:0000256" key="6">
    <source>
        <dbReference type="ARBA" id="ARBA00023077"/>
    </source>
</evidence>
<dbReference type="Pfam" id="PF00593">
    <property type="entry name" value="TonB_dep_Rec_b-barrel"/>
    <property type="match status" value="1"/>
</dbReference>
<evidence type="ECO:0000256" key="7">
    <source>
        <dbReference type="ARBA" id="ARBA00023136"/>
    </source>
</evidence>
<comment type="similarity">
    <text evidence="10 11">Belongs to the TonB-dependent receptor family.</text>
</comment>
<keyword evidence="7 10" id="KW-0472">Membrane</keyword>
<evidence type="ECO:0000256" key="11">
    <source>
        <dbReference type="RuleBase" id="RU003357"/>
    </source>
</evidence>
<dbReference type="RefSeq" id="WP_345257381.1">
    <property type="nucleotide sequence ID" value="NZ_BAABGY010000012.1"/>
</dbReference>
<feature type="domain" description="TonB-dependent receptor-like beta-barrel" evidence="12">
    <location>
        <begin position="266"/>
        <end position="692"/>
    </location>
</feature>
<evidence type="ECO:0000256" key="9">
    <source>
        <dbReference type="ARBA" id="ARBA00023237"/>
    </source>
</evidence>
<dbReference type="Gene3D" id="2.60.40.1120">
    <property type="entry name" value="Carboxypeptidase-like, regulatory domain"/>
    <property type="match status" value="1"/>
</dbReference>
<dbReference type="Pfam" id="PF07715">
    <property type="entry name" value="Plug"/>
    <property type="match status" value="1"/>
</dbReference>
<accession>A0ABP8HIY6</accession>
<evidence type="ECO:0000256" key="5">
    <source>
        <dbReference type="ARBA" id="ARBA00022729"/>
    </source>
</evidence>
<dbReference type="Gene3D" id="2.170.130.10">
    <property type="entry name" value="TonB-dependent receptor, plug domain"/>
    <property type="match status" value="1"/>
</dbReference>
<dbReference type="PANTHER" id="PTHR30069:SF29">
    <property type="entry name" value="HEMOGLOBIN AND HEMOGLOBIN-HAPTOGLOBIN-BINDING PROTEIN 1-RELATED"/>
    <property type="match status" value="1"/>
</dbReference>
<evidence type="ECO:0000256" key="10">
    <source>
        <dbReference type="PROSITE-ProRule" id="PRU01360"/>
    </source>
</evidence>
<dbReference type="PROSITE" id="PS52016">
    <property type="entry name" value="TONB_DEPENDENT_REC_3"/>
    <property type="match status" value="1"/>
</dbReference>
<evidence type="ECO:0000313" key="15">
    <source>
        <dbReference type="Proteomes" id="UP001501725"/>
    </source>
</evidence>
<name>A0ABP8HIY6_9BACT</name>
<keyword evidence="8 14" id="KW-0675">Receptor</keyword>
<comment type="subcellular location">
    <subcellularLocation>
        <location evidence="1 10">Cell outer membrane</location>
        <topology evidence="1 10">Multi-pass membrane protein</topology>
    </subcellularLocation>
</comment>
<proteinExistence type="inferred from homology"/>
<keyword evidence="15" id="KW-1185">Reference proteome</keyword>
<evidence type="ECO:0000256" key="3">
    <source>
        <dbReference type="ARBA" id="ARBA00022452"/>
    </source>
</evidence>
<dbReference type="Proteomes" id="UP001501725">
    <property type="component" value="Unassembled WGS sequence"/>
</dbReference>
<dbReference type="InterPro" id="IPR008969">
    <property type="entry name" value="CarboxyPept-like_regulatory"/>
</dbReference>
<gene>
    <name evidence="14" type="ORF">GCM10023184_37500</name>
</gene>
<keyword evidence="9 10" id="KW-0998">Cell outer membrane</keyword>
<keyword evidence="5" id="KW-0732">Signal</keyword>